<dbReference type="SMART" id="SM00869">
    <property type="entry name" value="Autotransporter"/>
    <property type="match status" value="1"/>
</dbReference>
<accession>A0A2P8FB70</accession>
<protein>
    <submittedName>
        <fullName evidence="2">Putative Ig domain-containing protein</fullName>
    </submittedName>
</protein>
<dbReference type="GO" id="GO:0016020">
    <property type="term" value="C:membrane"/>
    <property type="evidence" value="ECO:0007669"/>
    <property type="project" value="InterPro"/>
</dbReference>
<evidence type="ECO:0000313" key="2">
    <source>
        <dbReference type="EMBL" id="PSL18983.1"/>
    </source>
</evidence>
<evidence type="ECO:0000259" key="1">
    <source>
        <dbReference type="PROSITE" id="PS51208"/>
    </source>
</evidence>
<dbReference type="InterPro" id="IPR006644">
    <property type="entry name" value="Cadg"/>
</dbReference>
<reference evidence="2 3" key="1">
    <citation type="submission" date="2018-03" db="EMBL/GenBank/DDBJ databases">
        <title>Genomic Encyclopedia of Archaeal and Bacterial Type Strains, Phase II (KMG-II): from individual species to whole genera.</title>
        <authorList>
            <person name="Goeker M."/>
        </authorList>
    </citation>
    <scope>NUCLEOTIDE SEQUENCE [LARGE SCALE GENOMIC DNA]</scope>
    <source>
        <strain evidence="2 3">DSM 100673</strain>
    </source>
</reference>
<dbReference type="SMART" id="SM00089">
    <property type="entry name" value="PKD"/>
    <property type="match status" value="7"/>
</dbReference>
<sequence>MRFLSFRLFKVWAPLLWITLIGISGNPLLAQDMTKLDLPDITVGAYQEFQFAPRQISPTGTLPVDDDNENRLKEYQFEIRSGALPNGMELDKSGRLSGRPLKVESTEFEVLVRFYETIVDTLVFRVNVVLDVEPPPSSASVAKGVVAGAALFPLLSGTDGPLPSRGVTPQSFARSSDEDGGIVVNTKLPNADEGVFYEYRIVPSEPSEGPFLFEALDDNLPEGFVLSSDGVVSGATCDGRGNKRFSVRITRIPDLVGEFDFSIKIDGQGNPNLCEAEVPILQPSSLGNGVFGLTYEQILFVENSTGNYAFQQVSGTLPNGVSLSAEGVLSGTPTETGSFRFRVEATASQADTVSREYSLIILPVIGGLVVSPESLPNGVEDQSYSQQLSASGGISPYTFSIEDDSSLPPGISFSSAGLVFGTPTTSGVFPLVVNVVDNEGNNGTASYTLTIDEANLPPVDLTISPPTVPSVDYGAAYSEQLTASAGDGSYSFSLSGGGLPAGISLSNAGLLSGTAAATGSFDFTVSVLDGQGNTGSQDYTLVVNAVDGLIVITPEVLPQATFGAPYNITLGATGGDGNYTGSLTGDLPDGISFDPSDGTFAGTPTQTGTFPLTVVVTDGQGNTGQKNYNLVVVPVNTLEIAPPILDNATFGVAYSEQLTASGGVDGTYEFALSAGTLPNGVILGADGLLSGVPTEAGDFTFGVSVSDGAGNTGQRALTLTVERLTDLDIQPETLPAGSFGNAYGQQLTASGGDGTYVFGIETGSLPSGLQLGVNGLLFGIPTETGDFPITVIVLDGQLNSGTRDYTLRIDAVSGLLTILPESLPTGKFGQAYSVSFNTSGRAAPYTFSLNVGPLPAGLDLAADGTLSGTPTQVGSFPITVGVTDAQNNDGSRDYTLVVDSIDSLEIAPSVLPDATYGTSYSQQLTATGGSGALTFALSGGALPTGIQIGTDGLISGTPTQTGDFQIEVTVTDSQGNSGVKDYTITVTRISTLTISPPTVPSVDYGAAYSEQLTASGGDGSYSFSLSGGGLPAGISLSNAGLLSGSAAATGSFDFTVSVLDGQGNTGSQDYTLVVNAVDGLIVITPEVLPQATFGAPYNITLGATGGDGNYTGSLTGDLPDGISFDPSDGTFAGTPTQTGTFPLTVVVTDGQGNTGQKNYNLVVVPVNTLEIAPPILDNATFGVAYSEQLTASGGVDGTYEFALSAGTLPNGVILGADGLLSGVPTEAGDFTFGVSVSDGAGNTGQRALTLTVERLTDLDIQPETLPAGSFGNAYGQQLTASGGDGTYVFGIETGSLPSGLQLGVNGLLFGIPTETGDFPITVIVLDGQLNSGTRDYTLRIDAVSGLLTILPESLPTGKFGQAYSVSFNTSGGAAPYTFSLNVGPLPAGLDLAADGTLSGTPTQVGSFPITVGVTDAQNNDGSRDYTLVVDSIDSLEIAPSVLPDATYGTSYSQQLTATGGSGALTFALSGGALPTGIQIGTDGLISGTPTQTGDFQIEVTVTDSQGNSGVKDYTITVSPDPSLIVVNPASIPAGTFGMAYSQIFSATGGSGAYSYSVSDGELPTGLSLNSNGTLSGVPAVVGTFNFTIGVQDEQRNEGSREYELLIAPTTGLSLQPSELADGVNGQSYTQQIGASGGDGNYTFRLSSGALPDGLALSASGLISGVPTTSAVFPDIEISVEDGQGNTGNRFYIITVNPNPDLVAIAPPELPPATFGVGYDLLLSASGGTAPYTYSVVSGGLPAGVNLVGDRITGTPIEVGLFSFRVQALDSDRIANSGTKDYTLTVERLTDLSISPSSLSDGTYNTAYSEQLTATGGSGTYNFAQTSGSLPAGIALETTGLLSGTPLETGTFSFTATVIDEQSNTGTRDYTLVIDAIPGLITITPDTLPVGRYGTFYEVTLGATGGDGDYTPSLTGALPAGISFDTSDGTFRGTPTETGSFPVTVDVLDGQGNTGQKAYTLVIDSVSTLAIAPETLPIASFGVAYSQQLSASGGSPAYSFVRSSGTLPAGLTLDTNGLISGTPTQTGSFQFTAEVTDAQDNTGQRTYTLVVEALTTLAISPTDLPEAMFRTGYSQQLTASGGVDGTYQFRVKSGALPAGIVLTGNGLINGSASVTGSFDLTIEVSDEQDNRGSQDYTLVVNAVDDLIVITPESLPPATFGSVYEVTLGATGGDGDYTPSLTGTLPAGISFDTSDGTFRGTPTETGSFPVTVDVVDGQGNTGQKSYVLEVLTISVIEISPAVLSNATFNQAYSQQLTADGGTGSYVFSTVNAGGPSTTPGLPEGIALSPSGLLSGTPTETGDFTFSVNVDDTEGNTGQRTYTLTVERLTDLSISPSSLSDGTYNTAYSEQLTATGGSGTYNFAQTSGSLPAGIALETTGLLSGTPLETGTFSFTATVIDEQSNTGTRDYTLVIDAIPGLITITPDTLSDAVFGSTYFQALSAAGGEAPYEFFLESGALPSGITLTIDGDLAGSPKETGDFVIGITVEDSQGNTGTKDYIINVAPAKGIIAINPATVPAGETFVEYSTRLSAKDGIAPYSYSVVGGELPSGLLLGASTGVILGLPEVAGTFNFTVQAVDSQGNTGTVTYGLIIEEGRPDPSEDQEVIELIERQFGVARELVENHRQSITRRLEELREKFECGELLEECLLIGGWQEGRYVESDYSSLASYAIGIDYQVRSDTIVGLSFGYGQTKSDIGQLGSALDAESRSIAAYFTHKFGQNSYFDGVIGVSNLDYQTQRYLTGAGGFEVGNRNGDAKFISLRVTQSRQMTGGSLLSLYARYDAQRTKLDSYSESNATGLSLSYNAADQDFHSFSAGVNAERSFIQSWGMLTGWIEGEFSHQRIGGYTQTLYYSDTPETTYTINRPSDNQNVMSIRGGLDIMSGNSVASIEVFTAKTLNSSSSASVGVAARYQIEF</sequence>
<organism evidence="2 3">
    <name type="scientific">Shimia abyssi</name>
    <dbReference type="NCBI Taxonomy" id="1662395"/>
    <lineage>
        <taxon>Bacteria</taxon>
        <taxon>Pseudomonadati</taxon>
        <taxon>Pseudomonadota</taxon>
        <taxon>Alphaproteobacteria</taxon>
        <taxon>Rhodobacterales</taxon>
        <taxon>Roseobacteraceae</taxon>
    </lineage>
</organism>
<dbReference type="PROSITE" id="PS51208">
    <property type="entry name" value="AUTOTRANSPORTER"/>
    <property type="match status" value="1"/>
</dbReference>
<dbReference type="InterPro" id="IPR015919">
    <property type="entry name" value="Cadherin-like_sf"/>
</dbReference>
<dbReference type="Pfam" id="PF05345">
    <property type="entry name" value="He_PIG"/>
    <property type="match status" value="26"/>
</dbReference>
<dbReference type="Proteomes" id="UP000240418">
    <property type="component" value="Unassembled WGS sequence"/>
</dbReference>
<dbReference type="PANTHER" id="PTHR37494">
    <property type="entry name" value="HEMAGGLUTININ"/>
    <property type="match status" value="1"/>
</dbReference>
<proteinExistence type="predicted"/>
<dbReference type="InterPro" id="IPR036709">
    <property type="entry name" value="Autotransporte_beta_dom_sf"/>
</dbReference>
<evidence type="ECO:0000313" key="3">
    <source>
        <dbReference type="Proteomes" id="UP000240418"/>
    </source>
</evidence>
<dbReference type="InterPro" id="IPR013783">
    <property type="entry name" value="Ig-like_fold"/>
</dbReference>
<comment type="caution">
    <text evidence="2">The sequence shown here is derived from an EMBL/GenBank/DDBJ whole genome shotgun (WGS) entry which is preliminary data.</text>
</comment>
<dbReference type="Pfam" id="PF03797">
    <property type="entry name" value="Autotransporter"/>
    <property type="match status" value="1"/>
</dbReference>
<dbReference type="Gene3D" id="2.40.128.130">
    <property type="entry name" value="Autotransporter beta-domain"/>
    <property type="match status" value="1"/>
</dbReference>
<dbReference type="EMBL" id="PYGJ01000008">
    <property type="protein sequence ID" value="PSL18983.1"/>
    <property type="molecule type" value="Genomic_DNA"/>
</dbReference>
<dbReference type="SMART" id="SM00736">
    <property type="entry name" value="CADG"/>
    <property type="match status" value="8"/>
</dbReference>
<gene>
    <name evidence="2" type="ORF">CLV88_108164</name>
</gene>
<dbReference type="Gene3D" id="2.60.40.10">
    <property type="entry name" value="Immunoglobulins"/>
    <property type="match status" value="26"/>
</dbReference>
<dbReference type="InterPro" id="IPR005546">
    <property type="entry name" value="Autotransporte_beta"/>
</dbReference>
<dbReference type="SUPFAM" id="SSF103515">
    <property type="entry name" value="Autotransporter"/>
    <property type="match status" value="1"/>
</dbReference>
<name>A0A2P8FB70_9RHOB</name>
<feature type="domain" description="Autotransporter" evidence="1">
    <location>
        <begin position="2643"/>
        <end position="2913"/>
    </location>
</feature>
<keyword evidence="3" id="KW-1185">Reference proteome</keyword>
<dbReference type="GO" id="GO:0005509">
    <property type="term" value="F:calcium ion binding"/>
    <property type="evidence" value="ECO:0007669"/>
    <property type="project" value="InterPro"/>
</dbReference>
<dbReference type="SUPFAM" id="SSF49313">
    <property type="entry name" value="Cadherin-like"/>
    <property type="match status" value="18"/>
</dbReference>
<dbReference type="PANTHER" id="PTHR37494:SF1">
    <property type="entry name" value="STAPHYLOCOCCUS AUREUS SURFACE PROTEIN A"/>
    <property type="match status" value="1"/>
</dbReference>
<dbReference type="InterPro" id="IPR022409">
    <property type="entry name" value="PKD/Chitinase_dom"/>
</dbReference>